<evidence type="ECO:0000313" key="1">
    <source>
        <dbReference type="EMBL" id="MBW90641.1"/>
    </source>
</evidence>
<name>A0A2P2JB07_RHIMU</name>
<dbReference type="AlphaFoldDB" id="A0A2P2JB07"/>
<organism evidence="1">
    <name type="scientific">Rhizophora mucronata</name>
    <name type="common">Asiatic mangrove</name>
    <dbReference type="NCBI Taxonomy" id="61149"/>
    <lineage>
        <taxon>Eukaryota</taxon>
        <taxon>Viridiplantae</taxon>
        <taxon>Streptophyta</taxon>
        <taxon>Embryophyta</taxon>
        <taxon>Tracheophyta</taxon>
        <taxon>Spermatophyta</taxon>
        <taxon>Magnoliopsida</taxon>
        <taxon>eudicotyledons</taxon>
        <taxon>Gunneridae</taxon>
        <taxon>Pentapetalae</taxon>
        <taxon>rosids</taxon>
        <taxon>fabids</taxon>
        <taxon>Malpighiales</taxon>
        <taxon>Rhizophoraceae</taxon>
        <taxon>Rhizophora</taxon>
    </lineage>
</organism>
<dbReference type="EMBL" id="GGEC01010158">
    <property type="protein sequence ID" value="MBW90641.1"/>
    <property type="molecule type" value="Transcribed_RNA"/>
</dbReference>
<reference evidence="1" key="1">
    <citation type="submission" date="2018-02" db="EMBL/GenBank/DDBJ databases">
        <title>Rhizophora mucronata_Transcriptome.</title>
        <authorList>
            <person name="Meera S.P."/>
            <person name="Sreeshan A."/>
            <person name="Augustine A."/>
        </authorList>
    </citation>
    <scope>NUCLEOTIDE SEQUENCE</scope>
    <source>
        <tissue evidence="1">Leaf</tissue>
    </source>
</reference>
<accession>A0A2P2JB07</accession>
<proteinExistence type="predicted"/>
<protein>
    <submittedName>
        <fullName evidence="1">Uncharacterized protein</fullName>
    </submittedName>
</protein>
<sequence>MARKPQHLDYVTSLAERSGRYSLALPGREVRCGPNSSASLAAIL</sequence>